<reference evidence="1" key="1">
    <citation type="journal article" date="2019" name="Sci. Rep.">
        <title>Draft genome of Tanacetum cinerariifolium, the natural source of mosquito coil.</title>
        <authorList>
            <person name="Yamashiro T."/>
            <person name="Shiraishi A."/>
            <person name="Satake H."/>
            <person name="Nakayama K."/>
        </authorList>
    </citation>
    <scope>NUCLEOTIDE SEQUENCE</scope>
</reference>
<organism evidence="1">
    <name type="scientific">Tanacetum cinerariifolium</name>
    <name type="common">Dalmatian daisy</name>
    <name type="synonym">Chrysanthemum cinerariifolium</name>
    <dbReference type="NCBI Taxonomy" id="118510"/>
    <lineage>
        <taxon>Eukaryota</taxon>
        <taxon>Viridiplantae</taxon>
        <taxon>Streptophyta</taxon>
        <taxon>Embryophyta</taxon>
        <taxon>Tracheophyta</taxon>
        <taxon>Spermatophyta</taxon>
        <taxon>Magnoliopsida</taxon>
        <taxon>eudicotyledons</taxon>
        <taxon>Gunneridae</taxon>
        <taxon>Pentapetalae</taxon>
        <taxon>asterids</taxon>
        <taxon>campanulids</taxon>
        <taxon>Asterales</taxon>
        <taxon>Asteraceae</taxon>
        <taxon>Asteroideae</taxon>
        <taxon>Anthemideae</taxon>
        <taxon>Anthemidinae</taxon>
        <taxon>Tanacetum</taxon>
    </lineage>
</organism>
<dbReference type="EMBL" id="BKCJ011423990">
    <property type="protein sequence ID" value="GFD32413.1"/>
    <property type="molecule type" value="Genomic_DNA"/>
</dbReference>
<accession>A0A699VDX0</accession>
<comment type="caution">
    <text evidence="1">The sequence shown here is derived from an EMBL/GenBank/DDBJ whole genome shotgun (WGS) entry which is preliminary data.</text>
</comment>
<sequence>EGHMTRQCTQSKRRRDAAWFKENVLLVQAHAEGKEFDEEQLAFLTDPGVADGQVA</sequence>
<dbReference type="AlphaFoldDB" id="A0A699VDX0"/>
<gene>
    <name evidence="1" type="ORF">Tci_904382</name>
</gene>
<evidence type="ECO:0000313" key="1">
    <source>
        <dbReference type="EMBL" id="GFD32413.1"/>
    </source>
</evidence>
<evidence type="ECO:0008006" key="2">
    <source>
        <dbReference type="Google" id="ProtNLM"/>
    </source>
</evidence>
<proteinExistence type="predicted"/>
<feature type="non-terminal residue" evidence="1">
    <location>
        <position position="1"/>
    </location>
</feature>
<name>A0A699VDX0_TANCI</name>
<protein>
    <recommendedName>
        <fullName evidence="2">Retrovirus-related Pol polyprotein from transposon TNT 1-94</fullName>
    </recommendedName>
</protein>